<reference evidence="2 3" key="1">
    <citation type="submission" date="2024-09" db="EMBL/GenBank/DDBJ databases">
        <title>Rethinking Asexuality: The Enigmatic Case of Functional Sexual Genes in Lepraria (Stereocaulaceae).</title>
        <authorList>
            <person name="Doellman M."/>
            <person name="Sun Y."/>
            <person name="Barcenas-Pena A."/>
            <person name="Lumbsch H.T."/>
            <person name="Grewe F."/>
        </authorList>
    </citation>
    <scope>NUCLEOTIDE SEQUENCE [LARGE SCALE GENOMIC DNA]</scope>
    <source>
        <strain evidence="2 3">Grewe 0041</strain>
    </source>
</reference>
<evidence type="ECO:0000256" key="1">
    <source>
        <dbReference type="SAM" id="MobiDB-lite"/>
    </source>
</evidence>
<sequence length="113" mass="12605">MTIPMGFDHALYVLEGNPPCNFVIQLEATALPYVCLGLSTTNLFWLHGARLMLYNHTPPSPPQRRTTSLGQPPGRRLSTENCPRSRYVYPQIITTKGHSEVAPSATAEHKAFR</sequence>
<accession>A0ABR4BM96</accession>
<keyword evidence="3" id="KW-1185">Reference proteome</keyword>
<organism evidence="2 3">
    <name type="scientific">Lepraria finkii</name>
    <dbReference type="NCBI Taxonomy" id="1340010"/>
    <lineage>
        <taxon>Eukaryota</taxon>
        <taxon>Fungi</taxon>
        <taxon>Dikarya</taxon>
        <taxon>Ascomycota</taxon>
        <taxon>Pezizomycotina</taxon>
        <taxon>Lecanoromycetes</taxon>
        <taxon>OSLEUM clade</taxon>
        <taxon>Lecanoromycetidae</taxon>
        <taxon>Lecanorales</taxon>
        <taxon>Lecanorineae</taxon>
        <taxon>Stereocaulaceae</taxon>
        <taxon>Lepraria</taxon>
    </lineage>
</organism>
<evidence type="ECO:0000313" key="3">
    <source>
        <dbReference type="Proteomes" id="UP001590951"/>
    </source>
</evidence>
<evidence type="ECO:0000313" key="2">
    <source>
        <dbReference type="EMBL" id="KAL2058910.1"/>
    </source>
</evidence>
<gene>
    <name evidence="2" type="ORF">ABVK25_000202</name>
</gene>
<name>A0ABR4BM96_9LECA</name>
<proteinExistence type="predicted"/>
<dbReference type="EMBL" id="JBHFEH010000001">
    <property type="protein sequence ID" value="KAL2058910.1"/>
    <property type="molecule type" value="Genomic_DNA"/>
</dbReference>
<feature type="region of interest" description="Disordered" evidence="1">
    <location>
        <begin position="56"/>
        <end position="81"/>
    </location>
</feature>
<comment type="caution">
    <text evidence="2">The sequence shown here is derived from an EMBL/GenBank/DDBJ whole genome shotgun (WGS) entry which is preliminary data.</text>
</comment>
<dbReference type="Proteomes" id="UP001590951">
    <property type="component" value="Unassembled WGS sequence"/>
</dbReference>
<protein>
    <submittedName>
        <fullName evidence="2">Uncharacterized protein</fullName>
    </submittedName>
</protein>